<feature type="region of interest" description="Disordered" evidence="1">
    <location>
        <begin position="1"/>
        <end position="60"/>
    </location>
</feature>
<protein>
    <submittedName>
        <fullName evidence="2">Uncharacterized protein</fullName>
    </submittedName>
</protein>
<organism evidence="2">
    <name type="scientific">Zea mays</name>
    <name type="common">Maize</name>
    <dbReference type="NCBI Taxonomy" id="4577"/>
    <lineage>
        <taxon>Eukaryota</taxon>
        <taxon>Viridiplantae</taxon>
        <taxon>Streptophyta</taxon>
        <taxon>Embryophyta</taxon>
        <taxon>Tracheophyta</taxon>
        <taxon>Spermatophyta</taxon>
        <taxon>Magnoliopsida</taxon>
        <taxon>Liliopsida</taxon>
        <taxon>Poales</taxon>
        <taxon>Poaceae</taxon>
        <taxon>PACMAD clade</taxon>
        <taxon>Panicoideae</taxon>
        <taxon>Andropogonodae</taxon>
        <taxon>Andropogoneae</taxon>
        <taxon>Tripsacinae</taxon>
        <taxon>Zea</taxon>
    </lineage>
</organism>
<evidence type="ECO:0000313" key="2">
    <source>
        <dbReference type="EMBL" id="ACG37851.1"/>
    </source>
</evidence>
<name>B6TL68_MAIZE</name>
<sequence length="73" mass="7990">MLPSWTARVDPAAHEVEAADGESGLQGMRPTRRSTEKADPRRDASRSNGQQAGGSFSSSRSFAVWNHRGYSRI</sequence>
<accession>B6TL68</accession>
<dbReference type="AlphaFoldDB" id="B6TL68"/>
<feature type="compositionally biased region" description="Basic and acidic residues" evidence="1">
    <location>
        <begin position="33"/>
        <end position="45"/>
    </location>
</feature>
<reference evidence="2" key="1">
    <citation type="journal article" date="2009" name="Plant Mol. Biol.">
        <title>Insights into corn genes derived from large-scale cDNA sequencing.</title>
        <authorList>
            <person name="Alexandrov N.N."/>
            <person name="Brover V.V."/>
            <person name="Freidin S."/>
            <person name="Troukhan M.E."/>
            <person name="Tatarinova T.V."/>
            <person name="Zhang H."/>
            <person name="Swaller T.J."/>
            <person name="Lu Y.P."/>
            <person name="Bouck J."/>
            <person name="Flavell R.B."/>
            <person name="Feldmann K.A."/>
        </authorList>
    </citation>
    <scope>NUCLEOTIDE SEQUENCE</scope>
</reference>
<dbReference type="EMBL" id="EU965733">
    <property type="protein sequence ID" value="ACG37851.1"/>
    <property type="molecule type" value="mRNA"/>
</dbReference>
<evidence type="ECO:0000256" key="1">
    <source>
        <dbReference type="SAM" id="MobiDB-lite"/>
    </source>
</evidence>
<dbReference type="HOGENOM" id="CLU_2708437_0_0_1"/>
<feature type="compositionally biased region" description="Low complexity" evidence="1">
    <location>
        <begin position="47"/>
        <end position="60"/>
    </location>
</feature>
<proteinExistence type="evidence at transcript level"/>